<proteinExistence type="predicted"/>
<accession>A0A183D6E6</accession>
<evidence type="ECO:0000256" key="1">
    <source>
        <dbReference type="ARBA" id="ARBA00004319"/>
    </source>
</evidence>
<dbReference type="InterPro" id="IPR006598">
    <property type="entry name" value="CAP10"/>
</dbReference>
<dbReference type="Pfam" id="PF05686">
    <property type="entry name" value="Glyco_transf_90"/>
    <property type="match status" value="1"/>
</dbReference>
<name>A0A183D6E6_9BILA</name>
<comment type="subcellular location">
    <subcellularLocation>
        <location evidence="1">Endoplasmic reticulum lumen</location>
    </subcellularLocation>
</comment>
<dbReference type="SMART" id="SM00672">
    <property type="entry name" value="CAP10"/>
    <property type="match status" value="1"/>
</dbReference>
<dbReference type="PANTHER" id="PTHR12203">
    <property type="entry name" value="KDEL LYS-ASP-GLU-LEU CONTAINING - RELATED"/>
    <property type="match status" value="1"/>
</dbReference>
<evidence type="ECO:0000259" key="3">
    <source>
        <dbReference type="SMART" id="SM00672"/>
    </source>
</evidence>
<dbReference type="InterPro" id="IPR051091">
    <property type="entry name" value="O-Glucosyltr/Glycosyltrsf_90"/>
</dbReference>
<feature type="domain" description="Glycosyl transferase CAP10" evidence="3">
    <location>
        <begin position="6"/>
        <end position="215"/>
    </location>
</feature>
<reference evidence="4" key="1">
    <citation type="submission" date="2016-06" db="UniProtKB">
        <authorList>
            <consortium name="WormBaseParasite"/>
        </authorList>
    </citation>
    <scope>IDENTIFICATION</scope>
</reference>
<dbReference type="GO" id="GO:0005788">
    <property type="term" value="C:endoplasmic reticulum lumen"/>
    <property type="evidence" value="ECO:0007669"/>
    <property type="project" value="UniProtKB-SubCell"/>
</dbReference>
<comment type="function">
    <text evidence="2">Protein O-glucosyltransferase. Catalyzes the reaction that attaches glucose through an O-glycosidic linkage to a conserved serine residue found in the consensus sequence C-X-S-X-[PA]-C in epidermal growth factor-like repeats. Regulates Notch signaling by glucosylating Notch in the ER, glucosylation is required for the correct folding and cleavage of Notch.</text>
</comment>
<dbReference type="AlphaFoldDB" id="A0A183D6E6"/>
<protein>
    <submittedName>
        <fullName evidence="4">CAP10 domain-containing protein</fullName>
    </submittedName>
</protein>
<evidence type="ECO:0000313" key="4">
    <source>
        <dbReference type="WBParaSite" id="GPUH_0000429401-mRNA-1"/>
    </source>
</evidence>
<sequence length="215" mass="25012">LMRKIYLPNTEFIFNLGDWPLAKSDGSPVPIVSWCGSRDTVDIVLPTYELTRSVIESMESTTIDIHTAKGEKHYRWPEKKDTAIFRGRDSNKIRLEVANLSRFYPDVLDAGITRYFFSNQSQHTPTVKVISFPDFFEHKFILSIDGTVASYRFPFLLAGDSVIFKSVSNFYEHYYADLEEGLHYFHFNSDLVKQIKMARKRDYNMVIITNSLRLN</sequence>
<organism evidence="4">
    <name type="scientific">Gongylonema pulchrum</name>
    <dbReference type="NCBI Taxonomy" id="637853"/>
    <lineage>
        <taxon>Eukaryota</taxon>
        <taxon>Metazoa</taxon>
        <taxon>Ecdysozoa</taxon>
        <taxon>Nematoda</taxon>
        <taxon>Chromadorea</taxon>
        <taxon>Rhabditida</taxon>
        <taxon>Spirurina</taxon>
        <taxon>Spiruromorpha</taxon>
        <taxon>Spiruroidea</taxon>
        <taxon>Gongylonematidae</taxon>
        <taxon>Gongylonema</taxon>
    </lineage>
</organism>
<dbReference type="GO" id="GO:0046527">
    <property type="term" value="F:glucosyltransferase activity"/>
    <property type="evidence" value="ECO:0007669"/>
    <property type="project" value="TreeGrafter"/>
</dbReference>
<dbReference type="PANTHER" id="PTHR12203:SF122">
    <property type="entry name" value="GLYCOSYL TRANSFERASE CAP10 DOMAIN-CONTAINING PROTEIN"/>
    <property type="match status" value="1"/>
</dbReference>
<evidence type="ECO:0000256" key="2">
    <source>
        <dbReference type="ARBA" id="ARBA00045690"/>
    </source>
</evidence>
<dbReference type="WBParaSite" id="GPUH_0000429401-mRNA-1">
    <property type="protein sequence ID" value="GPUH_0000429401-mRNA-1"/>
    <property type="gene ID" value="GPUH_0000429401"/>
</dbReference>